<dbReference type="InterPro" id="IPR036188">
    <property type="entry name" value="FAD/NAD-bd_sf"/>
</dbReference>
<keyword evidence="4" id="KW-1015">Disulfide bond</keyword>
<keyword evidence="2" id="KW-0274">FAD</keyword>
<evidence type="ECO:0000313" key="7">
    <source>
        <dbReference type="EMBL" id="KKR98622.1"/>
    </source>
</evidence>
<dbReference type="STRING" id="1619048.UU49_C0016G0008"/>
<evidence type="ECO:0000256" key="1">
    <source>
        <dbReference type="ARBA" id="ARBA00022630"/>
    </source>
</evidence>
<evidence type="ECO:0000259" key="6">
    <source>
        <dbReference type="Pfam" id="PF07992"/>
    </source>
</evidence>
<evidence type="ECO:0000256" key="4">
    <source>
        <dbReference type="ARBA" id="ARBA00023157"/>
    </source>
</evidence>
<dbReference type="EMBL" id="LCAV01000016">
    <property type="protein sequence ID" value="KKR98622.1"/>
    <property type="molecule type" value="Genomic_DNA"/>
</dbReference>
<dbReference type="SUPFAM" id="SSF51905">
    <property type="entry name" value="FAD/NAD(P)-binding domain"/>
    <property type="match status" value="1"/>
</dbReference>
<dbReference type="InterPro" id="IPR008255">
    <property type="entry name" value="Pyr_nucl-diS_OxRdtase_2_AS"/>
</dbReference>
<comment type="caution">
    <text evidence="7">The sequence shown here is derived from an EMBL/GenBank/DDBJ whole genome shotgun (WGS) entry which is preliminary data.</text>
</comment>
<dbReference type="PANTHER" id="PTHR48105">
    <property type="entry name" value="THIOREDOXIN REDUCTASE 1-RELATED-RELATED"/>
    <property type="match status" value="1"/>
</dbReference>
<dbReference type="AlphaFoldDB" id="A0A0G0YE95"/>
<dbReference type="PATRIC" id="fig|1619048.3.peg.515"/>
<organism evidence="7 8">
    <name type="scientific">Candidatus Magasanikbacteria bacterium GW2011_GWC2_41_17</name>
    <dbReference type="NCBI Taxonomy" id="1619048"/>
    <lineage>
        <taxon>Bacteria</taxon>
        <taxon>Candidatus Magasanikiibacteriota</taxon>
    </lineage>
</organism>
<gene>
    <name evidence="7" type="ORF">UU49_C0016G0008</name>
</gene>
<evidence type="ECO:0000256" key="5">
    <source>
        <dbReference type="ARBA" id="ARBA00023284"/>
    </source>
</evidence>
<dbReference type="InterPro" id="IPR050097">
    <property type="entry name" value="Ferredoxin-NADP_redctase_2"/>
</dbReference>
<name>A0A0G0YE95_9BACT</name>
<feature type="domain" description="FAD/NAD(P)-binding" evidence="6">
    <location>
        <begin position="3"/>
        <end position="291"/>
    </location>
</feature>
<dbReference type="GO" id="GO:0016668">
    <property type="term" value="F:oxidoreductase activity, acting on a sulfur group of donors, NAD(P) as acceptor"/>
    <property type="evidence" value="ECO:0007669"/>
    <property type="project" value="UniProtKB-ARBA"/>
</dbReference>
<dbReference type="PRINTS" id="PR00469">
    <property type="entry name" value="PNDRDTASEII"/>
</dbReference>
<keyword evidence="5" id="KW-0676">Redox-active center</keyword>
<evidence type="ECO:0000256" key="2">
    <source>
        <dbReference type="ARBA" id="ARBA00022827"/>
    </source>
</evidence>
<keyword evidence="1" id="KW-0285">Flavoprotein</keyword>
<evidence type="ECO:0000313" key="8">
    <source>
        <dbReference type="Proteomes" id="UP000034108"/>
    </source>
</evidence>
<dbReference type="Proteomes" id="UP000034108">
    <property type="component" value="Unassembled WGS sequence"/>
</dbReference>
<keyword evidence="3" id="KW-0560">Oxidoreductase</keyword>
<dbReference type="Pfam" id="PF07992">
    <property type="entry name" value="Pyr_redox_2"/>
    <property type="match status" value="1"/>
</dbReference>
<proteinExistence type="predicted"/>
<dbReference type="PRINTS" id="PR00368">
    <property type="entry name" value="FADPNR"/>
</dbReference>
<dbReference type="PROSITE" id="PS00573">
    <property type="entry name" value="PYRIDINE_REDOX_2"/>
    <property type="match status" value="1"/>
</dbReference>
<dbReference type="Gene3D" id="3.50.50.60">
    <property type="entry name" value="FAD/NAD(P)-binding domain"/>
    <property type="match status" value="2"/>
</dbReference>
<dbReference type="InterPro" id="IPR023753">
    <property type="entry name" value="FAD/NAD-binding_dom"/>
</dbReference>
<sequence length="305" mass="32901">MHDLIILGGSAAGVTAAIYAARRQLDIKLIAGDIGGEIATTDIIENYPGYVKVGGLELAEKFKEQLKYNNVSVDEGWLAKKIEKKDNYFVVTAKNFSDKEKTYETKTVIVATGVHPRHLGVPGEKELFHRGVTYCAVCDAPLFKNKIVAVVGGGNSALESALMLGEIAAQVFFLNRNPQFKGEAVLIEKVKKHSKITVLTRATTQKILGEKSVTGVEYQDADNQTRQIAVNGVFVHAGWEPNADFIDLVKKNTKGEIMVDQNSATDVPGIFAAGDVTDTAYKQIIVAAGMGATAALSAVNFLNKK</sequence>
<accession>A0A0G0YE95</accession>
<protein>
    <submittedName>
        <fullName evidence="7">Pyridine nucleotide-disulfide oxidoreductase, FAD/NAD(P)-binding domain-containing protein</fullName>
    </submittedName>
</protein>
<evidence type="ECO:0000256" key="3">
    <source>
        <dbReference type="ARBA" id="ARBA00023002"/>
    </source>
</evidence>
<reference evidence="7 8" key="1">
    <citation type="journal article" date="2015" name="Nature">
        <title>rRNA introns, odd ribosomes, and small enigmatic genomes across a large radiation of phyla.</title>
        <authorList>
            <person name="Brown C.T."/>
            <person name="Hug L.A."/>
            <person name="Thomas B.C."/>
            <person name="Sharon I."/>
            <person name="Castelle C.J."/>
            <person name="Singh A."/>
            <person name="Wilkins M.J."/>
            <person name="Williams K.H."/>
            <person name="Banfield J.F."/>
        </authorList>
    </citation>
    <scope>NUCLEOTIDE SEQUENCE [LARGE SCALE GENOMIC DNA]</scope>
</reference>